<accession>A0AAE1LNI4</accession>
<dbReference type="Proteomes" id="UP001219518">
    <property type="component" value="Unassembled WGS sequence"/>
</dbReference>
<feature type="compositionally biased region" description="Basic residues" evidence="1">
    <location>
        <begin position="1290"/>
        <end position="1301"/>
    </location>
</feature>
<reference evidence="2" key="1">
    <citation type="submission" date="2021-07" db="EMBL/GenBank/DDBJ databases">
        <authorList>
            <person name="Catto M.A."/>
            <person name="Jacobson A."/>
            <person name="Kennedy G."/>
            <person name="Labadie P."/>
            <person name="Hunt B.G."/>
            <person name="Srinivasan R."/>
        </authorList>
    </citation>
    <scope>NUCLEOTIDE SEQUENCE</scope>
    <source>
        <strain evidence="2">PL_HMW_Pooled</strain>
        <tissue evidence="2">Head</tissue>
    </source>
</reference>
<comment type="caution">
    <text evidence="2">The sequence shown here is derived from an EMBL/GenBank/DDBJ whole genome shotgun (WGS) entry which is preliminary data.</text>
</comment>
<evidence type="ECO:0000313" key="3">
    <source>
        <dbReference type="Proteomes" id="UP001219518"/>
    </source>
</evidence>
<gene>
    <name evidence="2" type="ORF">KUF71_014174</name>
</gene>
<evidence type="ECO:0000313" key="2">
    <source>
        <dbReference type="EMBL" id="KAK3925925.1"/>
    </source>
</evidence>
<feature type="region of interest" description="Disordered" evidence="1">
    <location>
        <begin position="1164"/>
        <end position="1184"/>
    </location>
</feature>
<organism evidence="2 3">
    <name type="scientific">Frankliniella fusca</name>
    <dbReference type="NCBI Taxonomy" id="407009"/>
    <lineage>
        <taxon>Eukaryota</taxon>
        <taxon>Metazoa</taxon>
        <taxon>Ecdysozoa</taxon>
        <taxon>Arthropoda</taxon>
        <taxon>Hexapoda</taxon>
        <taxon>Insecta</taxon>
        <taxon>Pterygota</taxon>
        <taxon>Neoptera</taxon>
        <taxon>Paraneoptera</taxon>
        <taxon>Thysanoptera</taxon>
        <taxon>Terebrantia</taxon>
        <taxon>Thripoidea</taxon>
        <taxon>Thripidae</taxon>
        <taxon>Frankliniella</taxon>
    </lineage>
</organism>
<feature type="region of interest" description="Disordered" evidence="1">
    <location>
        <begin position="697"/>
        <end position="733"/>
    </location>
</feature>
<name>A0AAE1LNI4_9NEOP</name>
<protein>
    <submittedName>
        <fullName evidence="2">Superoxide dismutase [Mn/Fe]</fullName>
    </submittedName>
</protein>
<evidence type="ECO:0000256" key="1">
    <source>
        <dbReference type="SAM" id="MobiDB-lite"/>
    </source>
</evidence>
<feature type="region of interest" description="Disordered" evidence="1">
    <location>
        <begin position="996"/>
        <end position="1015"/>
    </location>
</feature>
<feature type="region of interest" description="Disordered" evidence="1">
    <location>
        <begin position="671"/>
        <end position="690"/>
    </location>
</feature>
<reference evidence="2" key="2">
    <citation type="journal article" date="2023" name="BMC Genomics">
        <title>Pest status, molecular evolution, and epigenetic factors derived from the genome assembly of Frankliniella fusca, a thysanopteran phytovirus vector.</title>
        <authorList>
            <person name="Catto M.A."/>
            <person name="Labadie P.E."/>
            <person name="Jacobson A.L."/>
            <person name="Kennedy G.G."/>
            <person name="Srinivasan R."/>
            <person name="Hunt B.G."/>
        </authorList>
    </citation>
    <scope>NUCLEOTIDE SEQUENCE</scope>
    <source>
        <strain evidence="2">PL_HMW_Pooled</strain>
    </source>
</reference>
<feature type="region of interest" description="Disordered" evidence="1">
    <location>
        <begin position="1118"/>
        <end position="1147"/>
    </location>
</feature>
<feature type="compositionally biased region" description="Basic residues" evidence="1">
    <location>
        <begin position="1455"/>
        <end position="1464"/>
    </location>
</feature>
<feature type="compositionally biased region" description="Polar residues" evidence="1">
    <location>
        <begin position="1306"/>
        <end position="1315"/>
    </location>
</feature>
<feature type="region of interest" description="Disordered" evidence="1">
    <location>
        <begin position="1454"/>
        <end position="1476"/>
    </location>
</feature>
<keyword evidence="3" id="KW-1185">Reference proteome</keyword>
<feature type="region of interest" description="Disordered" evidence="1">
    <location>
        <begin position="132"/>
        <end position="154"/>
    </location>
</feature>
<proteinExistence type="predicted"/>
<dbReference type="EMBL" id="JAHWGI010001242">
    <property type="protein sequence ID" value="KAK3925925.1"/>
    <property type="molecule type" value="Genomic_DNA"/>
</dbReference>
<feature type="compositionally biased region" description="Acidic residues" evidence="1">
    <location>
        <begin position="678"/>
        <end position="690"/>
    </location>
</feature>
<feature type="region of interest" description="Disordered" evidence="1">
    <location>
        <begin position="1235"/>
        <end position="1315"/>
    </location>
</feature>
<feature type="compositionally biased region" description="Polar residues" evidence="1">
    <location>
        <begin position="1266"/>
        <end position="1278"/>
    </location>
</feature>
<sequence length="1752" mass="197303">MLSVSRLIWIYFCQKIRMENFSEVTHEELVRILSESLIMGIFCETCGVTIQGGIPDYRKHLKDRIHRPPYRCFEGVCDGNTFSYVSTLLKHIGKQHPDAANASSGEDENVCENIVIESSEAHQNISYDEVSAEANCSEASHDDSGDDEDQSDNLSDINLSFERAVALLCMNLWRKGNVPGVAIGLVVEEMDKLLTDVTKAIKQEIEKNLRNFDVPEETITSAMMSVEVQSPTAHLKTKEKQMDYFEKHFGLIKPVSVFIRHRYDQRLHPTLTFQQDTQVPSTYQHISIIRTLTAVLNNPLLFKLIHEEKPSSDGHIRTFLDGSLAQQHPLIKKFPNILRLVFNGDEVDLVNKLGTKTVIHKLMGLYYLIQNLPPEENARLRSIHVAAYGFSADFDDREDVDTILGEICDELEKLQSEDGVLIAVNDRPFTLRAVVVALSADTEGAHKLLGLLPPGAKCFCRWCTVVRSDMYEDIFAMGEERTHELHKQHLEEVEARGQRACSNTGVKRDCKLRSVLKFSEFPQVGVFDSMHDILKGIAAMELKLTHHEFCTRKKFFTPHALNARIKSFPYGPNDVKNKPSANFTDCSVSNQGYYALSQTAAQTWCLLRVFVFLVSCDVSHGNPHLRLNSLLKRISEIVFSDDVTPENILLLEKLIHEHHQLFFELYPPNQENQVDHQDENDEEEEEVEDWNENFVDEPEEQHEQGNEDALQEEESGEPRNKRSRKKKKKIRPINKHHQILHYPSMIRKYGAAHLYWCMRFEGKHKIASQYARTTGNFINVASSVADIHQIAHAADLRETVCPVREELQTSKKFSKITVSSHPHVHLILALGLNRSTVVSLPKHAKMGGFYYSAGLYVIMPTRENDLPNFGLIQDLLVVDNSIILILQEQDTLNYNELFGAYACRPKSNGEVTIAIQTSSLPPRQSLSAWPRNDAPGLIYLSCRVCLNFVILEHGLGGRHLRHLSSGNLDLNRFGLSLGDILDIEFALEVAKTNSELEASRNTEPSAQESSSKTVASQQLSSNSICKDITTVKSSRKAEASCSVVASQQLPSTSSCKDVTASKSSRKPGASCTVVASQQLSSTLTYKDFSTDRIVDYDSDSAFSTGTFKLGDQADSVHSDAEAGLGNTDFESNGFEPEKDTSNNSLLNGSENIVVGESTIGTATALSHERPGPSNSSDITHDDDLPIDLSEYVPEEQLRTLSEYEKLSIESKIRLYLSCKKQGLHFKLILPGITPNKALTKRSKPPSSKPLGDITNTNESELRRSSRLNNANTNSVQYDSNSSGSDQSTSARRKKKRSRTRNKSPERSATSQGSRATATVIPDFLCSFLEDPNLSENGKSLIKEYINDETVPNYDVKKILTKKRDIESALHQLNTKSYVFGTDLQMIVDELTNHLFSQVRKGLNIPAELKVGMAVSFVATYPKMCQALVAPDDKPWSWLFSRENNCGKLANNVASKQRHPNHPKARGGGLERRKNPKKKAEVELQPLTIQQLNLSNDAKYLKVLVANDRSRNTVESLARKTFDERRNIIKVKTAPLKLLLEAFPHITFFKGAMIDHEFDLLYPEKGEGFLKNFHLYVPKLLKIAELDEKKYPPGKCKVFADDDLNACIILANFLPKPKKSYSYEANMDPCPDISDFFQVVPVGSNLENEIARRCIERRHPIQPYLLCLGHPRCLGKITLVWGDKESTDLPVGIAPLKAVDYLAKAFHIMQVPYMLGWKNFFRFISYHFYRIPPEHNRLSVFTAQFVELSAVEL</sequence>
<feature type="compositionally biased region" description="Low complexity" evidence="1">
    <location>
        <begin position="1279"/>
        <end position="1289"/>
    </location>
</feature>
<feature type="compositionally biased region" description="Basic residues" evidence="1">
    <location>
        <begin position="721"/>
        <end position="733"/>
    </location>
</feature>